<organism evidence="2 3">
    <name type="scientific">Trametes pubescens</name>
    <name type="common">White-rot fungus</name>
    <dbReference type="NCBI Taxonomy" id="154538"/>
    <lineage>
        <taxon>Eukaryota</taxon>
        <taxon>Fungi</taxon>
        <taxon>Dikarya</taxon>
        <taxon>Basidiomycota</taxon>
        <taxon>Agaricomycotina</taxon>
        <taxon>Agaricomycetes</taxon>
        <taxon>Polyporales</taxon>
        <taxon>Polyporaceae</taxon>
        <taxon>Trametes</taxon>
    </lineage>
</organism>
<feature type="region of interest" description="Disordered" evidence="1">
    <location>
        <begin position="487"/>
        <end position="513"/>
    </location>
</feature>
<feature type="compositionally biased region" description="Acidic residues" evidence="1">
    <location>
        <begin position="347"/>
        <end position="358"/>
    </location>
</feature>
<comment type="caution">
    <text evidence="2">The sequence shown here is derived from an EMBL/GenBank/DDBJ whole genome shotgun (WGS) entry which is preliminary data.</text>
</comment>
<feature type="compositionally biased region" description="Low complexity" evidence="1">
    <location>
        <begin position="176"/>
        <end position="203"/>
    </location>
</feature>
<feature type="compositionally biased region" description="Polar residues" evidence="1">
    <location>
        <begin position="328"/>
        <end position="342"/>
    </location>
</feature>
<feature type="region of interest" description="Disordered" evidence="1">
    <location>
        <begin position="327"/>
        <end position="373"/>
    </location>
</feature>
<feature type="compositionally biased region" description="Low complexity" evidence="1">
    <location>
        <begin position="265"/>
        <end position="275"/>
    </location>
</feature>
<feature type="non-terminal residue" evidence="2">
    <location>
        <position position="655"/>
    </location>
</feature>
<dbReference type="AlphaFoldDB" id="A0A1M2VUN5"/>
<protein>
    <submittedName>
        <fullName evidence="2">Uncharacterized protein</fullName>
    </submittedName>
</protein>
<feature type="compositionally biased region" description="Low complexity" evidence="1">
    <location>
        <begin position="139"/>
        <end position="155"/>
    </location>
</feature>
<keyword evidence="3" id="KW-1185">Reference proteome</keyword>
<gene>
    <name evidence="2" type="ORF">TRAPUB_12246</name>
</gene>
<evidence type="ECO:0000256" key="1">
    <source>
        <dbReference type="SAM" id="MobiDB-lite"/>
    </source>
</evidence>
<dbReference type="EMBL" id="MNAD01000668">
    <property type="protein sequence ID" value="OJT11246.1"/>
    <property type="molecule type" value="Genomic_DNA"/>
</dbReference>
<evidence type="ECO:0000313" key="3">
    <source>
        <dbReference type="Proteomes" id="UP000184267"/>
    </source>
</evidence>
<proteinExistence type="predicted"/>
<evidence type="ECO:0000313" key="2">
    <source>
        <dbReference type="EMBL" id="OJT11246.1"/>
    </source>
</evidence>
<sequence length="655" mass="72351">MAEDHDVRTPFALLKLTKAREVDAASGSQEAPAHAPPYTTPEVLMTEDHAQPTALTSLDLTVPRLGDQAHPFGMSDDGILTSGTLLLPSGPTMAPERFDVDKAMHPKATHRTGRRESVQTAFSEDVLMIEDLGDGGLSWGPAKSMSSGSSRSPSRTPALDKGVAVPSGRGQPPLHSAAATSPRRDPASSPASSSASTSSTLTPRAREKMPMYAPIPPSTPKLRSSPLAPLSSPHITDSEAMDTTPLMREAHSTPGPRQDSPMNDGYNANANYGASSPPPEGRGPPASGDPDGPITRRDIDRVVDAMFGVSTEVRALAGHVVKALVPSHSPTTGASSSRTANAAQPGADEEPEEPEDVDMLPRRKRGRVTQHMSPEQLDLRRDVAKHALSLMGRDSKASRFPGWTIATEEEVEAWERVDSECCTAEDFRLDLRSTPGSEWNRSARKVFVDDFLLVDVYDCRDRAKISQMFERHFRTLKRQYDRFEEDAEAASKGEKVDRSERNQEHASEQRRHNTFQRRLRIALWYPETQRHAPMLRKLGADGMSSDEEEDIAGIKKEYGIHKLPWRHPDLTHNLRILDALRRKFRGPEGQGEKRGAKPHIRFLTEKVSARTQGIPRLQRNAYDPQWLLAQNTLQMRDLELQNGNYDFSHDATIEA</sequence>
<dbReference type="OrthoDB" id="3257007at2759"/>
<accession>A0A1M2VUN5</accession>
<reference evidence="2 3" key="1">
    <citation type="submission" date="2016-10" db="EMBL/GenBank/DDBJ databases">
        <title>Genome sequence of the basidiomycete white-rot fungus Trametes pubescens.</title>
        <authorList>
            <person name="Makela M.R."/>
            <person name="Granchi Z."/>
            <person name="Peng M."/>
            <person name="De Vries R.P."/>
            <person name="Grigoriev I."/>
            <person name="Riley R."/>
            <person name="Hilden K."/>
        </authorList>
    </citation>
    <scope>NUCLEOTIDE SEQUENCE [LARGE SCALE GENOMIC DNA]</scope>
    <source>
        <strain evidence="2 3">FBCC735</strain>
    </source>
</reference>
<dbReference type="STRING" id="154538.A0A1M2VUN5"/>
<name>A0A1M2VUN5_TRAPU</name>
<feature type="compositionally biased region" description="Basic and acidic residues" evidence="1">
    <location>
        <begin position="489"/>
        <end position="511"/>
    </location>
</feature>
<feature type="compositionally biased region" description="Low complexity" evidence="1">
    <location>
        <begin position="220"/>
        <end position="233"/>
    </location>
</feature>
<dbReference type="Proteomes" id="UP000184267">
    <property type="component" value="Unassembled WGS sequence"/>
</dbReference>
<feature type="region of interest" description="Disordered" evidence="1">
    <location>
        <begin position="138"/>
        <end position="296"/>
    </location>
</feature>